<reference evidence="3" key="1">
    <citation type="submission" date="2024-02" db="EMBL/GenBank/DDBJ databases">
        <authorList>
            <consortium name="ELIXIR-Norway"/>
            <consortium name="Elixir Norway"/>
        </authorList>
    </citation>
    <scope>NUCLEOTIDE SEQUENCE</scope>
</reference>
<dbReference type="Proteomes" id="UP001497512">
    <property type="component" value="Chromosome 12"/>
</dbReference>
<proteinExistence type="predicted"/>
<feature type="domain" description="Heparan-alpha-glucosaminide N-acetyltransferase catalytic" evidence="2">
    <location>
        <begin position="65"/>
        <end position="189"/>
    </location>
</feature>
<keyword evidence="1" id="KW-0812">Transmembrane</keyword>
<evidence type="ECO:0000259" key="2">
    <source>
        <dbReference type="Pfam" id="PF07786"/>
    </source>
</evidence>
<feature type="transmembrane region" description="Helical" evidence="1">
    <location>
        <begin position="213"/>
        <end position="233"/>
    </location>
</feature>
<gene>
    <name evidence="3" type="ORF">CSSPTR1EN2_LOCUS4444</name>
</gene>
<feature type="transmembrane region" description="Helical" evidence="1">
    <location>
        <begin position="175"/>
        <end position="193"/>
    </location>
</feature>
<feature type="transmembrane region" description="Helical" evidence="1">
    <location>
        <begin position="327"/>
        <end position="348"/>
    </location>
</feature>
<name>A0ABP0TK18_9BRYO</name>
<keyword evidence="1" id="KW-1133">Transmembrane helix</keyword>
<organism evidence="3 4">
    <name type="scientific">Sphagnum troendelagicum</name>
    <dbReference type="NCBI Taxonomy" id="128251"/>
    <lineage>
        <taxon>Eukaryota</taxon>
        <taxon>Viridiplantae</taxon>
        <taxon>Streptophyta</taxon>
        <taxon>Embryophyta</taxon>
        <taxon>Bryophyta</taxon>
        <taxon>Sphagnophytina</taxon>
        <taxon>Sphagnopsida</taxon>
        <taxon>Sphagnales</taxon>
        <taxon>Sphagnaceae</taxon>
        <taxon>Sphagnum</taxon>
    </lineage>
</organism>
<dbReference type="EMBL" id="OZ019904">
    <property type="protein sequence ID" value="CAK9198453.1"/>
    <property type="molecule type" value="Genomic_DNA"/>
</dbReference>
<dbReference type="InterPro" id="IPR012429">
    <property type="entry name" value="HGSNAT_cat"/>
</dbReference>
<accession>A0ABP0TK18</accession>
<evidence type="ECO:0000256" key="1">
    <source>
        <dbReference type="SAM" id="Phobius"/>
    </source>
</evidence>
<dbReference type="PANTHER" id="PTHR31061">
    <property type="entry name" value="LD22376P"/>
    <property type="match status" value="1"/>
</dbReference>
<dbReference type="PANTHER" id="PTHR31061:SF24">
    <property type="entry name" value="LD22376P"/>
    <property type="match status" value="1"/>
</dbReference>
<evidence type="ECO:0000313" key="4">
    <source>
        <dbReference type="Proteomes" id="UP001497512"/>
    </source>
</evidence>
<dbReference type="Pfam" id="PF07786">
    <property type="entry name" value="HGSNAT_cat"/>
    <property type="match status" value="1"/>
</dbReference>
<protein>
    <recommendedName>
        <fullName evidence="2">Heparan-alpha-glucosaminide N-acetyltransferase catalytic domain-containing protein</fullName>
    </recommendedName>
</protein>
<feature type="transmembrane region" description="Helical" evidence="1">
    <location>
        <begin position="103"/>
        <end position="124"/>
    </location>
</feature>
<keyword evidence="4" id="KW-1185">Reference proteome</keyword>
<feature type="transmembrane region" description="Helical" evidence="1">
    <location>
        <begin position="360"/>
        <end position="379"/>
    </location>
</feature>
<evidence type="ECO:0000313" key="3">
    <source>
        <dbReference type="EMBL" id="CAK9198453.1"/>
    </source>
</evidence>
<feature type="transmembrane region" description="Helical" evidence="1">
    <location>
        <begin position="136"/>
        <end position="155"/>
    </location>
</feature>
<keyword evidence="1" id="KW-0472">Membrane</keyword>
<sequence length="502" mass="55148">MADEEDHGIVEEWRGAVCNGAETAADLRRPLVEGSGFREQHRDEGTGILGVPGASSSRSMTKKARLASLDVFRGLSIAIMILVDQAGGKWPSINHSPWNGVTLADFVMPFFLFIVGVALALTYQRIGDKKMATQKAVGRVLNLCILGIILQGGYFHGLSDLTYGVDVQRIRWCGILQRIAFAFLLVALCEIWALRGPCHNIPEGTLEICKVYYVHWVVAAAIVVTYLALLYGVNVPDWEFLPPSLPSNSTLIQASSALTVKCGVRGDVGPACNVVGYLDRNLLGINHLYQHPVYQRTPDCSMKSPDYGPLPPGAPNWCRAPFDPEGILSSLSAVISCFIGLHFGHVLVHHKDHYSRVRHWFWPSLGLITVGLTLHLFGMRFNKPLYSFSYVCFMGGAAGLVLTGFYLLVDVHGCKLPTVLLEWMGTNALLMFTLVASDVFPAVLQGFYWGSPDNNLVAITGKVFEDLLPSPKQAELASVLSEIFTWSLVAGILHRMGLHWKL</sequence>
<feature type="transmembrane region" description="Helical" evidence="1">
    <location>
        <begin position="66"/>
        <end position="83"/>
    </location>
</feature>
<feature type="transmembrane region" description="Helical" evidence="1">
    <location>
        <begin position="385"/>
        <end position="409"/>
    </location>
</feature>